<evidence type="ECO:0008006" key="11">
    <source>
        <dbReference type="Google" id="ProtNLM"/>
    </source>
</evidence>
<organism evidence="9 10">
    <name type="scientific">Streptomyces microflavus</name>
    <name type="common">Streptomyces lipmanii</name>
    <dbReference type="NCBI Taxonomy" id="1919"/>
    <lineage>
        <taxon>Bacteria</taxon>
        <taxon>Bacillati</taxon>
        <taxon>Actinomycetota</taxon>
        <taxon>Actinomycetes</taxon>
        <taxon>Kitasatosporales</taxon>
        <taxon>Streptomycetaceae</taxon>
        <taxon>Streptomyces</taxon>
    </lineage>
</organism>
<feature type="compositionally biased region" description="Basic and acidic residues" evidence="6">
    <location>
        <begin position="507"/>
        <end position="519"/>
    </location>
</feature>
<keyword evidence="2" id="KW-0229">DNA integration</keyword>
<accession>A0A7J0CSV7</accession>
<evidence type="ECO:0000256" key="1">
    <source>
        <dbReference type="ARBA" id="ARBA00008857"/>
    </source>
</evidence>
<evidence type="ECO:0000259" key="8">
    <source>
        <dbReference type="PROSITE" id="PS51900"/>
    </source>
</evidence>
<evidence type="ECO:0000313" key="9">
    <source>
        <dbReference type="EMBL" id="GFN05611.1"/>
    </source>
</evidence>
<dbReference type="PROSITE" id="PS51900">
    <property type="entry name" value="CB"/>
    <property type="match status" value="1"/>
</dbReference>
<name>A0A7J0CSV7_STRMI</name>
<keyword evidence="4" id="KW-0233">DNA recombination</keyword>
<feature type="region of interest" description="Disordered" evidence="6">
    <location>
        <begin position="507"/>
        <end position="553"/>
    </location>
</feature>
<evidence type="ECO:0000313" key="10">
    <source>
        <dbReference type="Proteomes" id="UP000498740"/>
    </source>
</evidence>
<dbReference type="AlphaFoldDB" id="A0A7J0CSV7"/>
<evidence type="ECO:0000256" key="6">
    <source>
        <dbReference type="SAM" id="MobiDB-lite"/>
    </source>
</evidence>
<evidence type="ECO:0000256" key="4">
    <source>
        <dbReference type="ARBA" id="ARBA00023172"/>
    </source>
</evidence>
<dbReference type="InterPro" id="IPR050808">
    <property type="entry name" value="Phage_Integrase"/>
</dbReference>
<feature type="compositionally biased region" description="Basic and acidic residues" evidence="6">
    <location>
        <begin position="412"/>
        <end position="423"/>
    </location>
</feature>
<comment type="similarity">
    <text evidence="1">Belongs to the 'phage' integrase family.</text>
</comment>
<protein>
    <recommendedName>
        <fullName evidence="11">Site-specific recombinase XerD</fullName>
    </recommendedName>
</protein>
<gene>
    <name evidence="9" type="ORF">Smic_41670</name>
</gene>
<sequence length="553" mass="62720">MAEEKKRTRQPNGASSIYLGADGKWHGRVTVGVRADGKPDRRHIERKTRPEVTEAVRELERQRKDGKVRKAGQQWTVKTWLEHWVQNIAKKYVSENSYDGYEVDVRVHLVPGLGAHKLERLEPEHLEEFYERMQKNGSAAGTAHHVHRTIRVALSEAVRRGHVTKNVAEIAKAPSLDEEEIEPYTIEEIQSLLLEASKLRNSARWVIALALGLRQGEALGLMWEDVYLDAGYIRIRKNRLRPRYEHGCGDKCGRKPGYCPDRRQIRREFKKTKSRAGRRTIGLPSPLIKLLHKHMQEQARERKEAGELWEDKGYVFAQPTGGPLIPNTDYHRWKQLLTDAGVRDGRLHDARHTAGTVLLLLGVPDVVVDAIMGWEPGGSARMRARYMHVTGPMLKNVAQQVGDALWGTAPKATEEAGDARTEALRPQLRRKLRRKITESPPPSDAYPRPVRLGPTREEGPDQSKRVRASSYCPVRAMAEDTRFELVRGCPQHAFQLCESRFVEVHVRSRGSSERSDVRRRTTSAVSELDKEQDNERGDSLTPRGCDAGSLSVP</sequence>
<feature type="region of interest" description="Disordered" evidence="6">
    <location>
        <begin position="412"/>
        <end position="468"/>
    </location>
</feature>
<dbReference type="GO" id="GO:0003677">
    <property type="term" value="F:DNA binding"/>
    <property type="evidence" value="ECO:0007669"/>
    <property type="project" value="UniProtKB-UniRule"/>
</dbReference>
<dbReference type="InterPro" id="IPR002104">
    <property type="entry name" value="Integrase_catalytic"/>
</dbReference>
<dbReference type="PANTHER" id="PTHR30629">
    <property type="entry name" value="PROPHAGE INTEGRASE"/>
    <property type="match status" value="1"/>
</dbReference>
<dbReference type="InterPro" id="IPR044068">
    <property type="entry name" value="CB"/>
</dbReference>
<dbReference type="EMBL" id="BLWD01000001">
    <property type="protein sequence ID" value="GFN05611.1"/>
    <property type="molecule type" value="Genomic_DNA"/>
</dbReference>
<proteinExistence type="inferred from homology"/>
<feature type="domain" description="Core-binding (CB)" evidence="8">
    <location>
        <begin position="75"/>
        <end position="158"/>
    </location>
</feature>
<dbReference type="PROSITE" id="PS51898">
    <property type="entry name" value="TYR_RECOMBINASE"/>
    <property type="match status" value="1"/>
</dbReference>
<dbReference type="PANTHER" id="PTHR30629:SF2">
    <property type="entry name" value="PROPHAGE INTEGRASE INTS-RELATED"/>
    <property type="match status" value="1"/>
</dbReference>
<feature type="compositionally biased region" description="Basic and acidic residues" evidence="6">
    <location>
        <begin position="527"/>
        <end position="538"/>
    </location>
</feature>
<keyword evidence="3 5" id="KW-0238">DNA-binding</keyword>
<dbReference type="InterPro" id="IPR011010">
    <property type="entry name" value="DNA_brk_join_enz"/>
</dbReference>
<dbReference type="Proteomes" id="UP000498740">
    <property type="component" value="Unassembled WGS sequence"/>
</dbReference>
<dbReference type="InterPro" id="IPR013762">
    <property type="entry name" value="Integrase-like_cat_sf"/>
</dbReference>
<dbReference type="Pfam" id="PF14659">
    <property type="entry name" value="Phage_int_SAM_3"/>
    <property type="match status" value="1"/>
</dbReference>
<feature type="region of interest" description="Disordered" evidence="6">
    <location>
        <begin position="1"/>
        <end position="20"/>
    </location>
</feature>
<dbReference type="GO" id="GO:0006310">
    <property type="term" value="P:DNA recombination"/>
    <property type="evidence" value="ECO:0007669"/>
    <property type="project" value="UniProtKB-KW"/>
</dbReference>
<dbReference type="CDD" id="cd01189">
    <property type="entry name" value="INT_ICEBs1_C_like"/>
    <property type="match status" value="1"/>
</dbReference>
<evidence type="ECO:0000259" key="7">
    <source>
        <dbReference type="PROSITE" id="PS51898"/>
    </source>
</evidence>
<comment type="caution">
    <text evidence="9">The sequence shown here is derived from an EMBL/GenBank/DDBJ whole genome shotgun (WGS) entry which is preliminary data.</text>
</comment>
<dbReference type="Pfam" id="PF00589">
    <property type="entry name" value="Phage_integrase"/>
    <property type="match status" value="1"/>
</dbReference>
<dbReference type="GO" id="GO:0015074">
    <property type="term" value="P:DNA integration"/>
    <property type="evidence" value="ECO:0007669"/>
    <property type="project" value="UniProtKB-KW"/>
</dbReference>
<dbReference type="Gene3D" id="1.10.443.10">
    <property type="entry name" value="Intergrase catalytic core"/>
    <property type="match status" value="1"/>
</dbReference>
<dbReference type="InterPro" id="IPR004107">
    <property type="entry name" value="Integrase_SAM-like_N"/>
</dbReference>
<evidence type="ECO:0000256" key="2">
    <source>
        <dbReference type="ARBA" id="ARBA00022908"/>
    </source>
</evidence>
<dbReference type="SUPFAM" id="SSF56349">
    <property type="entry name" value="DNA breaking-rejoining enzymes"/>
    <property type="match status" value="1"/>
</dbReference>
<dbReference type="InterPro" id="IPR010998">
    <property type="entry name" value="Integrase_recombinase_N"/>
</dbReference>
<evidence type="ECO:0000256" key="3">
    <source>
        <dbReference type="ARBA" id="ARBA00023125"/>
    </source>
</evidence>
<dbReference type="Gene3D" id="1.10.150.130">
    <property type="match status" value="1"/>
</dbReference>
<reference evidence="9 10" key="1">
    <citation type="submission" date="2020-05" db="EMBL/GenBank/DDBJ databases">
        <title>Whole genome shotgun sequence of Streptomyces microflavus NBRC 13062.</title>
        <authorList>
            <person name="Komaki H."/>
            <person name="Tamura T."/>
        </authorList>
    </citation>
    <scope>NUCLEOTIDE SEQUENCE [LARGE SCALE GENOMIC DNA]</scope>
    <source>
        <strain evidence="9 10">NBRC 13062</strain>
    </source>
</reference>
<feature type="domain" description="Tyr recombinase" evidence="7">
    <location>
        <begin position="179"/>
        <end position="399"/>
    </location>
</feature>
<evidence type="ECO:0000256" key="5">
    <source>
        <dbReference type="PROSITE-ProRule" id="PRU01248"/>
    </source>
</evidence>
<feature type="compositionally biased region" description="Basic and acidic residues" evidence="6">
    <location>
        <begin position="454"/>
        <end position="464"/>
    </location>
</feature>